<protein>
    <submittedName>
        <fullName evidence="1">Uncharacterized protein</fullName>
    </submittedName>
</protein>
<proteinExistence type="predicted"/>
<evidence type="ECO:0000313" key="1">
    <source>
        <dbReference type="EMBL" id="QKL20126.1"/>
    </source>
</evidence>
<accession>A0A6M9EIE1</accession>
<name>A0A6M9EIE1_9VIRU</name>
<organism evidence="1">
    <name type="scientific">Conidiobolus non-segmented RNA virus 1</name>
    <dbReference type="NCBI Taxonomy" id="2742942"/>
    <lineage>
        <taxon>Viruses</taxon>
        <taxon>Riboviria</taxon>
        <taxon>dsRNA viruses</taxon>
    </lineage>
</organism>
<dbReference type="EMBL" id="MT246778">
    <property type="protein sequence ID" value="QKL20126.1"/>
    <property type="molecule type" value="Genomic_RNA"/>
</dbReference>
<sequence>MPMQSHQFTDLKDDDLVSSFNADHGKSLSIEVIRKLIGTRHYSGWYNKWKKARAEAKSLPEQWAEAGLKPEEWVAAQAQQQRRKQRRAEFAAASATLAEKFRADLRALERTLEQDLRSYESPIDRVLEVGYDDLTSDAIIRIEQKRDTEREEQLTTEIAQVRKEFVKLLHEGKEIPARAPLGEGGI</sequence>
<reference evidence="1" key="1">
    <citation type="journal article" date="2020" name="Arch. Virol.">
        <title>A novel non-segmented double-stranded RNA virus isolated from the basal fungus Conidiobolus sp.</title>
        <authorList>
            <person name="Yang G."/>
            <person name="Hu F."/>
            <person name="Shi N."/>
            <person name="Wang P."/>
            <person name="Huang B."/>
        </authorList>
    </citation>
    <scope>NUCLEOTIDE SEQUENCE</scope>
    <source>
        <strain evidence="1">Soil</strain>
    </source>
</reference>